<gene>
    <name evidence="2" type="ORF">C2845_PM07G14210</name>
</gene>
<dbReference type="InterPro" id="IPR036047">
    <property type="entry name" value="F-box-like_dom_sf"/>
</dbReference>
<feature type="domain" description="F-box" evidence="1">
    <location>
        <begin position="11"/>
        <end position="44"/>
    </location>
</feature>
<dbReference type="InterPro" id="IPR001810">
    <property type="entry name" value="F-box_dom"/>
</dbReference>
<evidence type="ECO:0000259" key="1">
    <source>
        <dbReference type="Pfam" id="PF12937"/>
    </source>
</evidence>
<protein>
    <recommendedName>
        <fullName evidence="1">F-box domain-containing protein</fullName>
    </recommendedName>
</protein>
<dbReference type="STRING" id="4540.A0A3L6SI75"/>
<accession>A0A3L6SI75</accession>
<dbReference type="Proteomes" id="UP000275267">
    <property type="component" value="Unassembled WGS sequence"/>
</dbReference>
<dbReference type="Pfam" id="PF12937">
    <property type="entry name" value="F-box-like"/>
    <property type="match status" value="1"/>
</dbReference>
<name>A0A3L6SI75_PANMI</name>
<dbReference type="OrthoDB" id="1933672at2759"/>
<comment type="caution">
    <text evidence="2">The sequence shown here is derived from an EMBL/GenBank/DDBJ whole genome shotgun (WGS) entry which is preliminary data.</text>
</comment>
<proteinExistence type="predicted"/>
<reference evidence="3" key="1">
    <citation type="journal article" date="2019" name="Nat. Commun.">
        <title>The genome of broomcorn millet.</title>
        <authorList>
            <person name="Zou C."/>
            <person name="Miki D."/>
            <person name="Li D."/>
            <person name="Tang Q."/>
            <person name="Xiao L."/>
            <person name="Rajput S."/>
            <person name="Deng P."/>
            <person name="Jia W."/>
            <person name="Huang R."/>
            <person name="Zhang M."/>
            <person name="Sun Y."/>
            <person name="Hu J."/>
            <person name="Fu X."/>
            <person name="Schnable P.S."/>
            <person name="Li F."/>
            <person name="Zhang H."/>
            <person name="Feng B."/>
            <person name="Zhu X."/>
            <person name="Liu R."/>
            <person name="Schnable J.C."/>
            <person name="Zhu J.-K."/>
            <person name="Zhang H."/>
        </authorList>
    </citation>
    <scope>NUCLEOTIDE SEQUENCE [LARGE SCALE GENOMIC DNA]</scope>
</reference>
<dbReference type="EMBL" id="PQIB02000004">
    <property type="protein sequence ID" value="RLN22301.1"/>
    <property type="molecule type" value="Genomic_DNA"/>
</dbReference>
<evidence type="ECO:0000313" key="3">
    <source>
        <dbReference type="Proteomes" id="UP000275267"/>
    </source>
</evidence>
<keyword evidence="3" id="KW-1185">Reference proteome</keyword>
<evidence type="ECO:0000313" key="2">
    <source>
        <dbReference type="EMBL" id="RLN22301.1"/>
    </source>
</evidence>
<dbReference type="AlphaFoldDB" id="A0A3L6SI75"/>
<dbReference type="SUPFAM" id="SSF81383">
    <property type="entry name" value="F-box domain"/>
    <property type="match status" value="1"/>
</dbReference>
<sequence>MASMEADGGMDALPDSVVQHILSQFRNARDVAACAAVARCWRGCMPYLPSLYFPRGAFEADAIGRMVAAAARLEELVLYCPFSASLLPCWLAARATMLRVLELRVDSAADRAGHHLDCASVAAGIEELRLPHHAAAPSPWPER</sequence>
<organism evidence="2 3">
    <name type="scientific">Panicum miliaceum</name>
    <name type="common">Proso millet</name>
    <name type="synonym">Broomcorn millet</name>
    <dbReference type="NCBI Taxonomy" id="4540"/>
    <lineage>
        <taxon>Eukaryota</taxon>
        <taxon>Viridiplantae</taxon>
        <taxon>Streptophyta</taxon>
        <taxon>Embryophyta</taxon>
        <taxon>Tracheophyta</taxon>
        <taxon>Spermatophyta</taxon>
        <taxon>Magnoliopsida</taxon>
        <taxon>Liliopsida</taxon>
        <taxon>Poales</taxon>
        <taxon>Poaceae</taxon>
        <taxon>PACMAD clade</taxon>
        <taxon>Panicoideae</taxon>
        <taxon>Panicodae</taxon>
        <taxon>Paniceae</taxon>
        <taxon>Panicinae</taxon>
        <taxon>Panicum</taxon>
        <taxon>Panicum sect. Panicum</taxon>
    </lineage>
</organism>